<dbReference type="EMBL" id="GBXM01079441">
    <property type="protein sequence ID" value="JAH29136.1"/>
    <property type="molecule type" value="Transcribed_RNA"/>
</dbReference>
<reference evidence="1" key="2">
    <citation type="journal article" date="2015" name="Fish Shellfish Immunol.">
        <title>Early steps in the European eel (Anguilla anguilla)-Vibrio vulnificus interaction in the gills: Role of the RtxA13 toxin.</title>
        <authorList>
            <person name="Callol A."/>
            <person name="Pajuelo D."/>
            <person name="Ebbesson L."/>
            <person name="Teles M."/>
            <person name="MacKenzie S."/>
            <person name="Amaro C."/>
        </authorList>
    </citation>
    <scope>NUCLEOTIDE SEQUENCE</scope>
</reference>
<name>A0A0E9RIZ2_ANGAN</name>
<protein>
    <submittedName>
        <fullName evidence="1">Uncharacterized protein</fullName>
    </submittedName>
</protein>
<accession>A0A0E9RIZ2</accession>
<reference evidence="1" key="1">
    <citation type="submission" date="2014-11" db="EMBL/GenBank/DDBJ databases">
        <authorList>
            <person name="Amaro Gonzalez C."/>
        </authorList>
    </citation>
    <scope>NUCLEOTIDE SEQUENCE</scope>
</reference>
<organism evidence="1">
    <name type="scientific">Anguilla anguilla</name>
    <name type="common">European freshwater eel</name>
    <name type="synonym">Muraena anguilla</name>
    <dbReference type="NCBI Taxonomy" id="7936"/>
    <lineage>
        <taxon>Eukaryota</taxon>
        <taxon>Metazoa</taxon>
        <taxon>Chordata</taxon>
        <taxon>Craniata</taxon>
        <taxon>Vertebrata</taxon>
        <taxon>Euteleostomi</taxon>
        <taxon>Actinopterygii</taxon>
        <taxon>Neopterygii</taxon>
        <taxon>Teleostei</taxon>
        <taxon>Anguilliformes</taxon>
        <taxon>Anguillidae</taxon>
        <taxon>Anguilla</taxon>
    </lineage>
</organism>
<evidence type="ECO:0000313" key="1">
    <source>
        <dbReference type="EMBL" id="JAH29136.1"/>
    </source>
</evidence>
<proteinExistence type="predicted"/>
<sequence>MKLGTDPVNGVSNGGGKAVVNSPLHASAVIKPDLDGITALMECAGAIDGKAKHVIRVLTFLLSEGERTKRSILC</sequence>
<dbReference type="AlphaFoldDB" id="A0A0E9RIZ2"/>